<dbReference type="OrthoDB" id="7511110at2"/>
<sequence length="170" mass="17666">MTDSTATAAPGPLAGLGIVLIVVVAVIAWAIIGTALFSDLTLFGGFLLLWHWANLEALEIKRLPATIAGALVGIGLAWQVVYLTGKMGSNGMILGLLIMVAAIYLQVIAVLPFLFNAAAMLFLTVAAAPLIQLKIDFAELALATVVGGLFFGVFVEAIKRIAAKFMPAAG</sequence>
<feature type="transmembrane region" description="Helical" evidence="1">
    <location>
        <begin position="140"/>
        <end position="158"/>
    </location>
</feature>
<evidence type="ECO:0008006" key="4">
    <source>
        <dbReference type="Google" id="ProtNLM"/>
    </source>
</evidence>
<dbReference type="AlphaFoldDB" id="A0A5B8SAA0"/>
<keyword evidence="1" id="KW-0472">Membrane</keyword>
<keyword evidence="1" id="KW-0812">Transmembrane</keyword>
<name>A0A5B8SAA0_9SPHN</name>
<evidence type="ECO:0000313" key="2">
    <source>
        <dbReference type="EMBL" id="QEA17185.1"/>
    </source>
</evidence>
<reference evidence="2 3" key="1">
    <citation type="journal article" date="2013" name="J. Microbiol. Biotechnol.">
        <title>Novosphingobium ginsenosidimutans sp. nov., with the ability to convert ginsenoside.</title>
        <authorList>
            <person name="Kim J.K."/>
            <person name="He D."/>
            <person name="Liu Q.M."/>
            <person name="Park H.Y."/>
            <person name="Jung M.S."/>
            <person name="Yoon M.H."/>
            <person name="Kim S.C."/>
            <person name="Im W.T."/>
        </authorList>
    </citation>
    <scope>NUCLEOTIDE SEQUENCE [LARGE SCALE GENOMIC DNA]</scope>
    <source>
        <strain evidence="2 3">FW-6</strain>
    </source>
</reference>
<gene>
    <name evidence="2" type="ORF">FRF71_14155</name>
</gene>
<keyword evidence="3" id="KW-1185">Reference proteome</keyword>
<evidence type="ECO:0000313" key="3">
    <source>
        <dbReference type="Proteomes" id="UP000321172"/>
    </source>
</evidence>
<keyword evidence="1" id="KW-1133">Transmembrane helix</keyword>
<feature type="transmembrane region" description="Helical" evidence="1">
    <location>
        <begin position="65"/>
        <end position="84"/>
    </location>
</feature>
<dbReference type="RefSeq" id="WP_147091264.1">
    <property type="nucleotide sequence ID" value="NZ_BAABJD010000002.1"/>
</dbReference>
<proteinExistence type="predicted"/>
<feature type="transmembrane region" description="Helical" evidence="1">
    <location>
        <begin position="12"/>
        <end position="31"/>
    </location>
</feature>
<accession>A0A5B8SAA0</accession>
<feature type="transmembrane region" description="Helical" evidence="1">
    <location>
        <begin position="96"/>
        <end position="128"/>
    </location>
</feature>
<protein>
    <recommendedName>
        <fullName evidence="4">DUF1097 domain-containing protein</fullName>
    </recommendedName>
</protein>
<dbReference type="Proteomes" id="UP000321172">
    <property type="component" value="Chromosome"/>
</dbReference>
<evidence type="ECO:0000256" key="1">
    <source>
        <dbReference type="SAM" id="Phobius"/>
    </source>
</evidence>
<dbReference type="KEGG" id="ngf:FRF71_14155"/>
<dbReference type="EMBL" id="CP042345">
    <property type="protein sequence ID" value="QEA17185.1"/>
    <property type="molecule type" value="Genomic_DNA"/>
</dbReference>
<organism evidence="2 3">
    <name type="scientific">Novosphingobium ginsenosidimutans</name>
    <dbReference type="NCBI Taxonomy" id="1176536"/>
    <lineage>
        <taxon>Bacteria</taxon>
        <taxon>Pseudomonadati</taxon>
        <taxon>Pseudomonadota</taxon>
        <taxon>Alphaproteobacteria</taxon>
        <taxon>Sphingomonadales</taxon>
        <taxon>Sphingomonadaceae</taxon>
        <taxon>Novosphingobium</taxon>
    </lineage>
</organism>